<name>A0A392PU24_9FABA</name>
<reference evidence="2 3" key="1">
    <citation type="journal article" date="2018" name="Front. Plant Sci.">
        <title>Red Clover (Trifolium pratense) and Zigzag Clover (T. medium) - A Picture of Genomic Similarities and Differences.</title>
        <authorList>
            <person name="Dluhosova J."/>
            <person name="Istvanek J."/>
            <person name="Nedelnik J."/>
            <person name="Repkova J."/>
        </authorList>
    </citation>
    <scope>NUCLEOTIDE SEQUENCE [LARGE SCALE GENOMIC DNA]</scope>
    <source>
        <strain evidence="3">cv. 10/8</strain>
        <tissue evidence="2">Leaf</tissue>
    </source>
</reference>
<feature type="non-terminal residue" evidence="2">
    <location>
        <position position="1"/>
    </location>
</feature>
<dbReference type="Proteomes" id="UP000265520">
    <property type="component" value="Unassembled WGS sequence"/>
</dbReference>
<feature type="region of interest" description="Disordered" evidence="1">
    <location>
        <begin position="1"/>
        <end position="29"/>
    </location>
</feature>
<protein>
    <submittedName>
        <fullName evidence="2">Uncharacterized protein</fullName>
    </submittedName>
</protein>
<comment type="caution">
    <text evidence="2">The sequence shown here is derived from an EMBL/GenBank/DDBJ whole genome shotgun (WGS) entry which is preliminary data.</text>
</comment>
<feature type="compositionally biased region" description="Basic residues" evidence="1">
    <location>
        <begin position="1"/>
        <end position="10"/>
    </location>
</feature>
<dbReference type="EMBL" id="LXQA010097110">
    <property type="protein sequence ID" value="MCI15591.1"/>
    <property type="molecule type" value="Genomic_DNA"/>
</dbReference>
<organism evidence="2 3">
    <name type="scientific">Trifolium medium</name>
    <dbReference type="NCBI Taxonomy" id="97028"/>
    <lineage>
        <taxon>Eukaryota</taxon>
        <taxon>Viridiplantae</taxon>
        <taxon>Streptophyta</taxon>
        <taxon>Embryophyta</taxon>
        <taxon>Tracheophyta</taxon>
        <taxon>Spermatophyta</taxon>
        <taxon>Magnoliopsida</taxon>
        <taxon>eudicotyledons</taxon>
        <taxon>Gunneridae</taxon>
        <taxon>Pentapetalae</taxon>
        <taxon>rosids</taxon>
        <taxon>fabids</taxon>
        <taxon>Fabales</taxon>
        <taxon>Fabaceae</taxon>
        <taxon>Papilionoideae</taxon>
        <taxon>50 kb inversion clade</taxon>
        <taxon>NPAAA clade</taxon>
        <taxon>Hologalegina</taxon>
        <taxon>IRL clade</taxon>
        <taxon>Trifolieae</taxon>
        <taxon>Trifolium</taxon>
    </lineage>
</organism>
<proteinExistence type="predicted"/>
<accession>A0A392PU24</accession>
<dbReference type="AlphaFoldDB" id="A0A392PU24"/>
<sequence>RNSEHQRKKTDKIQGPGEEQRASSLSEPIPRLARYQIPVSRLARLPVAQRRIPRFGLSLDNWPWPRPNPISTTFNS</sequence>
<evidence type="ECO:0000256" key="1">
    <source>
        <dbReference type="SAM" id="MobiDB-lite"/>
    </source>
</evidence>
<evidence type="ECO:0000313" key="3">
    <source>
        <dbReference type="Proteomes" id="UP000265520"/>
    </source>
</evidence>
<evidence type="ECO:0000313" key="2">
    <source>
        <dbReference type="EMBL" id="MCI15591.1"/>
    </source>
</evidence>
<keyword evidence="3" id="KW-1185">Reference proteome</keyword>